<dbReference type="Proteomes" id="UP001596233">
    <property type="component" value="Unassembled WGS sequence"/>
</dbReference>
<evidence type="ECO:0000313" key="7">
    <source>
        <dbReference type="EMBL" id="MFC6333799.1"/>
    </source>
</evidence>
<feature type="transmembrane region" description="Helical" evidence="5">
    <location>
        <begin position="89"/>
        <end position="112"/>
    </location>
</feature>
<sequence length="228" mass="25927">MTIFRFALKRSFSNKTNIIFLTLLPLACLWLPKGEYWPLLPYGYQYFGILLLFVGIRLASVILEDRAKGVVKRLAVAPLSHWQYLSQNLAAYAVIMVIQCAIVVYGGVLIGVELYKPNWLMLLYVSYSVTSIAIALAWISVYRSKEAAFLVYMSTVVLLALLGGQLIPLYMFPEALQRIAILFPTYWLDQGLAWVARGEQISEFMLINGVLWLYAIVFFILGSTRKIH</sequence>
<feature type="transmembrane region" description="Helical" evidence="5">
    <location>
        <begin position="204"/>
        <end position="222"/>
    </location>
</feature>
<evidence type="ECO:0000313" key="8">
    <source>
        <dbReference type="Proteomes" id="UP001596233"/>
    </source>
</evidence>
<protein>
    <submittedName>
        <fullName evidence="7">ABC transporter permease</fullName>
    </submittedName>
</protein>
<dbReference type="InterPro" id="IPR013525">
    <property type="entry name" value="ABC2_TM"/>
</dbReference>
<evidence type="ECO:0000256" key="2">
    <source>
        <dbReference type="ARBA" id="ARBA00022692"/>
    </source>
</evidence>
<feature type="transmembrane region" description="Helical" evidence="5">
    <location>
        <begin position="149"/>
        <end position="172"/>
    </location>
</feature>
<evidence type="ECO:0000256" key="3">
    <source>
        <dbReference type="ARBA" id="ARBA00022989"/>
    </source>
</evidence>
<dbReference type="PANTHER" id="PTHR43077:SF10">
    <property type="entry name" value="TRANSPORT PERMEASE PROTEIN"/>
    <property type="match status" value="1"/>
</dbReference>
<dbReference type="PANTHER" id="PTHR43077">
    <property type="entry name" value="TRANSPORT PERMEASE YVFS-RELATED"/>
    <property type="match status" value="1"/>
</dbReference>
<evidence type="ECO:0000256" key="1">
    <source>
        <dbReference type="ARBA" id="ARBA00004141"/>
    </source>
</evidence>
<name>A0ABW1V5R4_9BACL</name>
<organism evidence="7 8">
    <name type="scientific">Paenibacillus septentrionalis</name>
    <dbReference type="NCBI Taxonomy" id="429342"/>
    <lineage>
        <taxon>Bacteria</taxon>
        <taxon>Bacillati</taxon>
        <taxon>Bacillota</taxon>
        <taxon>Bacilli</taxon>
        <taxon>Bacillales</taxon>
        <taxon>Paenibacillaceae</taxon>
        <taxon>Paenibacillus</taxon>
    </lineage>
</organism>
<accession>A0ABW1V5R4</accession>
<feature type="transmembrane region" description="Helical" evidence="5">
    <location>
        <begin position="118"/>
        <end position="142"/>
    </location>
</feature>
<feature type="domain" description="ABC-2 type transporter transmembrane" evidence="6">
    <location>
        <begin position="46"/>
        <end position="222"/>
    </location>
</feature>
<keyword evidence="2 5" id="KW-0812">Transmembrane</keyword>
<dbReference type="Pfam" id="PF12698">
    <property type="entry name" value="ABC2_membrane_3"/>
    <property type="match status" value="1"/>
</dbReference>
<keyword evidence="3 5" id="KW-1133">Transmembrane helix</keyword>
<keyword evidence="8" id="KW-1185">Reference proteome</keyword>
<reference evidence="8" key="1">
    <citation type="journal article" date="2019" name="Int. J. Syst. Evol. Microbiol.">
        <title>The Global Catalogue of Microorganisms (GCM) 10K type strain sequencing project: providing services to taxonomists for standard genome sequencing and annotation.</title>
        <authorList>
            <consortium name="The Broad Institute Genomics Platform"/>
            <consortium name="The Broad Institute Genome Sequencing Center for Infectious Disease"/>
            <person name="Wu L."/>
            <person name="Ma J."/>
        </authorList>
    </citation>
    <scope>NUCLEOTIDE SEQUENCE [LARGE SCALE GENOMIC DNA]</scope>
    <source>
        <strain evidence="8">PCU 280</strain>
    </source>
</reference>
<keyword evidence="4 5" id="KW-0472">Membrane</keyword>
<dbReference type="EMBL" id="JBHSTE010000004">
    <property type="protein sequence ID" value="MFC6333799.1"/>
    <property type="molecule type" value="Genomic_DNA"/>
</dbReference>
<gene>
    <name evidence="7" type="ORF">ACFP56_14315</name>
</gene>
<dbReference type="InterPro" id="IPR051328">
    <property type="entry name" value="T7SS_ABC-Transporter"/>
</dbReference>
<evidence type="ECO:0000256" key="4">
    <source>
        <dbReference type="ARBA" id="ARBA00023136"/>
    </source>
</evidence>
<comment type="caution">
    <text evidence="7">The sequence shown here is derived from an EMBL/GenBank/DDBJ whole genome shotgun (WGS) entry which is preliminary data.</text>
</comment>
<evidence type="ECO:0000256" key="5">
    <source>
        <dbReference type="SAM" id="Phobius"/>
    </source>
</evidence>
<comment type="subcellular location">
    <subcellularLocation>
        <location evidence="1">Membrane</location>
        <topology evidence="1">Multi-pass membrane protein</topology>
    </subcellularLocation>
</comment>
<evidence type="ECO:0000259" key="6">
    <source>
        <dbReference type="Pfam" id="PF12698"/>
    </source>
</evidence>
<dbReference type="RefSeq" id="WP_379235640.1">
    <property type="nucleotide sequence ID" value="NZ_JBHSTE010000004.1"/>
</dbReference>
<feature type="transmembrane region" description="Helical" evidence="5">
    <location>
        <begin position="44"/>
        <end position="63"/>
    </location>
</feature>
<proteinExistence type="predicted"/>